<evidence type="ECO:0000313" key="3">
    <source>
        <dbReference type="Proteomes" id="UP000193067"/>
    </source>
</evidence>
<feature type="compositionally biased region" description="Low complexity" evidence="1">
    <location>
        <begin position="174"/>
        <end position="192"/>
    </location>
</feature>
<dbReference type="EMBL" id="KZ084150">
    <property type="protein sequence ID" value="OSC97508.1"/>
    <property type="molecule type" value="Genomic_DNA"/>
</dbReference>
<feature type="compositionally biased region" description="Basic and acidic residues" evidence="1">
    <location>
        <begin position="306"/>
        <end position="320"/>
    </location>
</feature>
<dbReference type="STRING" id="1353009.A0A1Y2I8Q3"/>
<feature type="region of interest" description="Disordered" evidence="1">
    <location>
        <begin position="124"/>
        <end position="320"/>
    </location>
</feature>
<feature type="compositionally biased region" description="Polar residues" evidence="1">
    <location>
        <begin position="398"/>
        <end position="411"/>
    </location>
</feature>
<accession>A0A1Y2I8Q3</accession>
<dbReference type="AlphaFoldDB" id="A0A1Y2I8Q3"/>
<feature type="region of interest" description="Disordered" evidence="1">
    <location>
        <begin position="1"/>
        <end position="105"/>
    </location>
</feature>
<feature type="compositionally biased region" description="Low complexity" evidence="1">
    <location>
        <begin position="17"/>
        <end position="66"/>
    </location>
</feature>
<evidence type="ECO:0000313" key="2">
    <source>
        <dbReference type="EMBL" id="OSC97508.1"/>
    </source>
</evidence>
<keyword evidence="3" id="KW-1185">Reference proteome</keyword>
<feature type="compositionally biased region" description="Low complexity" evidence="1">
    <location>
        <begin position="340"/>
        <end position="350"/>
    </location>
</feature>
<dbReference type="Proteomes" id="UP000193067">
    <property type="component" value="Unassembled WGS sequence"/>
</dbReference>
<feature type="compositionally biased region" description="Polar residues" evidence="1">
    <location>
        <begin position="355"/>
        <end position="364"/>
    </location>
</feature>
<reference evidence="2 3" key="1">
    <citation type="journal article" date="2015" name="Biotechnol. Biofuels">
        <title>Enhanced degradation of softwood versus hardwood by the white-rot fungus Pycnoporus coccineus.</title>
        <authorList>
            <person name="Couturier M."/>
            <person name="Navarro D."/>
            <person name="Chevret D."/>
            <person name="Henrissat B."/>
            <person name="Piumi F."/>
            <person name="Ruiz-Duenas F.J."/>
            <person name="Martinez A.T."/>
            <person name="Grigoriev I.V."/>
            <person name="Riley R."/>
            <person name="Lipzen A."/>
            <person name="Berrin J.G."/>
            <person name="Master E.R."/>
            <person name="Rosso M.N."/>
        </authorList>
    </citation>
    <scope>NUCLEOTIDE SEQUENCE [LARGE SCALE GENOMIC DNA]</scope>
    <source>
        <strain evidence="2 3">BRFM310</strain>
    </source>
</reference>
<feature type="region of interest" description="Disordered" evidence="1">
    <location>
        <begin position="336"/>
        <end position="378"/>
    </location>
</feature>
<sequence>MFLPMPNQYNDVQDYYPPLSSQSRSSSPSLHSPPRSPSSSIPSASLSSLGAGRRSSHAYPYRARNAPPAPPTSIPLDDNFDAPTTEVPTEWALRSQPEGHPEYDESVTGYQNYVVEMERMLAGQMESSARSQERVREAYKERDSGRKQQQPGRERRTSTSPSALRRIDTSLADSVRSSSRAGAGRRSLGSHGYASAPMSPPPPPPENARQVSGKKGRLELVEQRVLEDSATRTISLWRERVAASSAGSNVGDNRDKDEASEVGSHVHRRVPSGSVNGDPRLRRVVSDHARYASSAQGGRSRSGSVRGDEKGKAGKASYERSEYLVSYHSTKAGLPKELFSPRSEASAAPARELRTPSSPTTNRTYFEKPPASPTLRRHAARKSLERNEYMMSYPQTPPLTGSQASSGSPSGRQGLASPPPIRSPLQGSFRDMREALSPVAGSERSLAKVTTTSSVEAILASCDPSLLHIAPVLEELGIKRVDHLRAVARLSEETRDREVKEQALKRGVTVVEWAIFLDKLQAL</sequence>
<proteinExistence type="predicted"/>
<name>A0A1Y2I8Q3_TRAC3</name>
<feature type="compositionally biased region" description="Basic and acidic residues" evidence="1">
    <location>
        <begin position="216"/>
        <end position="230"/>
    </location>
</feature>
<evidence type="ECO:0000256" key="1">
    <source>
        <dbReference type="SAM" id="MobiDB-lite"/>
    </source>
</evidence>
<protein>
    <submittedName>
        <fullName evidence="2">Uncharacterized protein</fullName>
    </submittedName>
</protein>
<feature type="compositionally biased region" description="Basic and acidic residues" evidence="1">
    <location>
        <begin position="131"/>
        <end position="157"/>
    </location>
</feature>
<organism evidence="2 3">
    <name type="scientific">Trametes coccinea (strain BRFM310)</name>
    <name type="common">Pycnoporus coccineus</name>
    <dbReference type="NCBI Taxonomy" id="1353009"/>
    <lineage>
        <taxon>Eukaryota</taxon>
        <taxon>Fungi</taxon>
        <taxon>Dikarya</taxon>
        <taxon>Basidiomycota</taxon>
        <taxon>Agaricomycotina</taxon>
        <taxon>Agaricomycetes</taxon>
        <taxon>Polyporales</taxon>
        <taxon>Polyporaceae</taxon>
        <taxon>Trametes</taxon>
    </lineage>
</organism>
<dbReference type="OrthoDB" id="2989516at2759"/>
<feature type="compositionally biased region" description="Low complexity" evidence="1">
    <location>
        <begin position="291"/>
        <end position="305"/>
    </location>
</feature>
<feature type="compositionally biased region" description="Basic and acidic residues" evidence="1">
    <location>
        <begin position="279"/>
        <end position="290"/>
    </location>
</feature>
<feature type="region of interest" description="Disordered" evidence="1">
    <location>
        <begin position="392"/>
        <end position="427"/>
    </location>
</feature>
<gene>
    <name evidence="2" type="ORF">PYCCODRAFT_1481274</name>
</gene>